<evidence type="ECO:0000256" key="4">
    <source>
        <dbReference type="ARBA" id="ARBA00022525"/>
    </source>
</evidence>
<comment type="similarity">
    <text evidence="3">Belongs to the bacterial flagellin family.</text>
</comment>
<keyword evidence="4" id="KW-0964">Secreted</keyword>
<dbReference type="GO" id="GO:0005576">
    <property type="term" value="C:extracellular region"/>
    <property type="evidence" value="ECO:0007669"/>
    <property type="project" value="UniProtKB-SubCell"/>
</dbReference>
<keyword evidence="9" id="KW-0282">Flagellum</keyword>
<dbReference type="OrthoDB" id="9768249at2"/>
<keyword evidence="6" id="KW-0175">Coiled coil</keyword>
<evidence type="ECO:0000256" key="6">
    <source>
        <dbReference type="SAM" id="Coils"/>
    </source>
</evidence>
<gene>
    <name evidence="9" type="primary">flgL</name>
    <name evidence="9" type="ORF">EMK97_05630</name>
</gene>
<evidence type="ECO:0000256" key="2">
    <source>
        <dbReference type="ARBA" id="ARBA00004613"/>
    </source>
</evidence>
<evidence type="ECO:0000256" key="1">
    <source>
        <dbReference type="ARBA" id="ARBA00004365"/>
    </source>
</evidence>
<dbReference type="NCBIfam" id="TIGR02550">
    <property type="entry name" value="flagell_flgL"/>
    <property type="match status" value="1"/>
</dbReference>
<comment type="subcellular location">
    <subcellularLocation>
        <location evidence="1">Bacterial flagellum</location>
    </subcellularLocation>
    <subcellularLocation>
        <location evidence="2">Secreted</location>
    </subcellularLocation>
</comment>
<dbReference type="SUPFAM" id="SSF64518">
    <property type="entry name" value="Phase 1 flagellin"/>
    <property type="match status" value="1"/>
</dbReference>
<sequence length="401" mass="43925">MRVSTQQFYFQNAQQLSNKQTDVNEQIKYIASGKQVLTAKDDAVSYGTLSGYKEDLSNIEKYNRNLTQVKNRNSLQETTFANAETVMLQLKQTFIQANNGSLSDSDLNALAELAKNSQAEMLGFANTKDETGGFIFSGYKTDVQPFVLQPDNSVTYHGDSGVRELQVAKNVMVDTNQPGDHAFEKVSNNIGDFLPSYNTNTSGIAVSKAVIADRGAYDVAANPPDYNFNFASATDLTVTDGNGAVVFNTTTYTPGQTIAFNGVEVQLNGNPLPGDDFDISPQEEVSIFDTIKSAIEWMQVGANPANPEQHAVDYDEILGQLDQALNHITGRRVDAGVRLKLVDNQTSNHADSELYLASGRSNIEDLDFAKAVAKFEQTQVSLQAAQQSFVQIKNLSLFNYL</sequence>
<name>A0A4P6P273_9GAMM</name>
<dbReference type="RefSeq" id="WP_130600209.1">
    <property type="nucleotide sequence ID" value="NZ_CP034759.1"/>
</dbReference>
<protein>
    <submittedName>
        <fullName evidence="9">Flagellar hook-associated protein 3</fullName>
    </submittedName>
</protein>
<evidence type="ECO:0000259" key="8">
    <source>
        <dbReference type="Pfam" id="PF00700"/>
    </source>
</evidence>
<dbReference type="PANTHER" id="PTHR42792:SF1">
    <property type="entry name" value="FLAGELLAR HOOK-ASSOCIATED PROTEIN 3"/>
    <property type="match status" value="1"/>
</dbReference>
<keyword evidence="9" id="KW-0969">Cilium</keyword>
<evidence type="ECO:0000313" key="10">
    <source>
        <dbReference type="Proteomes" id="UP000290244"/>
    </source>
</evidence>
<feature type="domain" description="Flagellin C-terminal" evidence="8">
    <location>
        <begin position="319"/>
        <end position="401"/>
    </location>
</feature>
<dbReference type="GO" id="GO:0009424">
    <property type="term" value="C:bacterial-type flagellum hook"/>
    <property type="evidence" value="ECO:0007669"/>
    <property type="project" value="InterPro"/>
</dbReference>
<dbReference type="AlphaFoldDB" id="A0A4P6P273"/>
<accession>A0A4P6P273</accession>
<dbReference type="GO" id="GO:0071973">
    <property type="term" value="P:bacterial-type flagellum-dependent cell motility"/>
    <property type="evidence" value="ECO:0007669"/>
    <property type="project" value="InterPro"/>
</dbReference>
<dbReference type="Pfam" id="PF00700">
    <property type="entry name" value="Flagellin_C"/>
    <property type="match status" value="1"/>
</dbReference>
<dbReference type="GO" id="GO:0005198">
    <property type="term" value="F:structural molecule activity"/>
    <property type="evidence" value="ECO:0007669"/>
    <property type="project" value="InterPro"/>
</dbReference>
<keyword evidence="9" id="KW-0966">Cell projection</keyword>
<dbReference type="PANTHER" id="PTHR42792">
    <property type="entry name" value="FLAGELLIN"/>
    <property type="match status" value="1"/>
</dbReference>
<dbReference type="EMBL" id="CP034759">
    <property type="protein sequence ID" value="QBG35233.1"/>
    <property type="molecule type" value="Genomic_DNA"/>
</dbReference>
<reference evidence="9 10" key="1">
    <citation type="submission" date="2018-12" db="EMBL/GenBank/DDBJ databases">
        <title>Complete genome of Litorilituus sediminis.</title>
        <authorList>
            <person name="Liu A."/>
            <person name="Rong J."/>
        </authorList>
    </citation>
    <scope>NUCLEOTIDE SEQUENCE [LARGE SCALE GENOMIC DNA]</scope>
    <source>
        <strain evidence="9 10">JCM 17549</strain>
    </source>
</reference>
<proteinExistence type="inferred from homology"/>
<keyword evidence="10" id="KW-1185">Reference proteome</keyword>
<dbReference type="Proteomes" id="UP000290244">
    <property type="component" value="Chromosome"/>
</dbReference>
<keyword evidence="5" id="KW-0975">Bacterial flagellum</keyword>
<feature type="coiled-coil region" evidence="6">
    <location>
        <begin position="52"/>
        <end position="79"/>
    </location>
</feature>
<dbReference type="Gene3D" id="1.20.1330.10">
    <property type="entry name" value="f41 fragment of flagellin, N-terminal domain"/>
    <property type="match status" value="2"/>
</dbReference>
<evidence type="ECO:0000256" key="5">
    <source>
        <dbReference type="ARBA" id="ARBA00023143"/>
    </source>
</evidence>
<evidence type="ECO:0000259" key="7">
    <source>
        <dbReference type="Pfam" id="PF00669"/>
    </source>
</evidence>
<dbReference type="InterPro" id="IPR001029">
    <property type="entry name" value="Flagellin_N"/>
</dbReference>
<evidence type="ECO:0000256" key="3">
    <source>
        <dbReference type="ARBA" id="ARBA00005709"/>
    </source>
</evidence>
<feature type="domain" description="Flagellin N-terminal" evidence="7">
    <location>
        <begin position="3"/>
        <end position="141"/>
    </location>
</feature>
<dbReference type="InterPro" id="IPR013384">
    <property type="entry name" value="Flagell_FlgL"/>
</dbReference>
<evidence type="ECO:0000313" key="9">
    <source>
        <dbReference type="EMBL" id="QBG35233.1"/>
    </source>
</evidence>
<dbReference type="KEGG" id="lsd:EMK97_05630"/>
<dbReference type="InterPro" id="IPR001492">
    <property type="entry name" value="Flagellin"/>
</dbReference>
<organism evidence="9 10">
    <name type="scientific">Litorilituus sediminis</name>
    <dbReference type="NCBI Taxonomy" id="718192"/>
    <lineage>
        <taxon>Bacteria</taxon>
        <taxon>Pseudomonadati</taxon>
        <taxon>Pseudomonadota</taxon>
        <taxon>Gammaproteobacteria</taxon>
        <taxon>Alteromonadales</taxon>
        <taxon>Colwelliaceae</taxon>
        <taxon>Litorilituus</taxon>
    </lineage>
</organism>
<dbReference type="InterPro" id="IPR046358">
    <property type="entry name" value="Flagellin_C"/>
</dbReference>
<dbReference type="Pfam" id="PF00669">
    <property type="entry name" value="Flagellin_N"/>
    <property type="match status" value="1"/>
</dbReference>